<reference evidence="1" key="1">
    <citation type="submission" date="2021-06" db="EMBL/GenBank/DDBJ databases">
        <authorList>
            <person name="Kallberg Y."/>
            <person name="Tangrot J."/>
            <person name="Rosling A."/>
        </authorList>
    </citation>
    <scope>NUCLEOTIDE SEQUENCE</scope>
    <source>
        <strain evidence="1">28 12/20/2015</strain>
    </source>
</reference>
<sequence length="56" mass="6299">MATVFQELKEKKKRKSLTSSQKAEVCRLRQEEVSQCFFEAATNQKVSFVGGGTCLL</sequence>
<organism evidence="1 2">
    <name type="scientific">Cetraspora pellucida</name>
    <dbReference type="NCBI Taxonomy" id="1433469"/>
    <lineage>
        <taxon>Eukaryota</taxon>
        <taxon>Fungi</taxon>
        <taxon>Fungi incertae sedis</taxon>
        <taxon>Mucoromycota</taxon>
        <taxon>Glomeromycotina</taxon>
        <taxon>Glomeromycetes</taxon>
        <taxon>Diversisporales</taxon>
        <taxon>Gigasporaceae</taxon>
        <taxon>Cetraspora</taxon>
    </lineage>
</organism>
<comment type="caution">
    <text evidence="1">The sequence shown here is derived from an EMBL/GenBank/DDBJ whole genome shotgun (WGS) entry which is preliminary data.</text>
</comment>
<gene>
    <name evidence="1" type="ORF">SPELUC_LOCUS12082</name>
</gene>
<proteinExistence type="predicted"/>
<evidence type="ECO:0000313" key="2">
    <source>
        <dbReference type="Proteomes" id="UP000789366"/>
    </source>
</evidence>
<feature type="non-terminal residue" evidence="1">
    <location>
        <position position="56"/>
    </location>
</feature>
<evidence type="ECO:0000313" key="1">
    <source>
        <dbReference type="EMBL" id="CAG8715379.1"/>
    </source>
</evidence>
<dbReference type="Proteomes" id="UP000789366">
    <property type="component" value="Unassembled WGS sequence"/>
</dbReference>
<dbReference type="EMBL" id="CAJVPW010027381">
    <property type="protein sequence ID" value="CAG8715379.1"/>
    <property type="molecule type" value="Genomic_DNA"/>
</dbReference>
<protein>
    <submittedName>
        <fullName evidence="1">15703_t:CDS:1</fullName>
    </submittedName>
</protein>
<name>A0ACA9PPH8_9GLOM</name>
<accession>A0ACA9PPH8</accession>
<keyword evidence="2" id="KW-1185">Reference proteome</keyword>